<dbReference type="InterPro" id="IPR013022">
    <property type="entry name" value="Xyl_isomerase-like_TIM-brl"/>
</dbReference>
<keyword evidence="3" id="KW-1185">Reference proteome</keyword>
<sequence length="281" mass="30811">MFPFKPALNASTLFPFNLEVKEQVRIAAEAGYEGVELWVKDLDAYLANGGTINQLKRYISDTGIEVVNAIAFFAWSDENEAERERAFVQAEKEMVMLAELGCAAVAAPPFGNVERVSLESMAGSFAMLSELARKIGIKPYLEFWGRAKKLSRLSEAIYVAMESGVPNAQILLDPFHMHTGGSRVESLAYVNGERIGIVHVNDYPAAPASDVIADRNRVFPGAGCAPSQQFASTLYDIGYRGYLSLELFIEDFGTKSALDVAKLGLESITNTYQIKGVFETI</sequence>
<dbReference type="SUPFAM" id="SSF51658">
    <property type="entry name" value="Xylose isomerase-like"/>
    <property type="match status" value="1"/>
</dbReference>
<name>A0ABT4GCK0_9BACL</name>
<dbReference type="InterPro" id="IPR050312">
    <property type="entry name" value="IolE/XylAMocC-like"/>
</dbReference>
<protein>
    <submittedName>
        <fullName evidence="2">Sugar phosphate isomerase/epimerase</fullName>
    </submittedName>
</protein>
<accession>A0ABT4GCK0</accession>
<reference evidence="2 3" key="1">
    <citation type="submission" date="2022-05" db="EMBL/GenBank/DDBJ databases">
        <title>Genome Sequencing of Bee-Associated Microbes.</title>
        <authorList>
            <person name="Dunlap C."/>
        </authorList>
    </citation>
    <scope>NUCLEOTIDE SEQUENCE [LARGE SCALE GENOMIC DNA]</scope>
    <source>
        <strain evidence="2 3">NRRL B-14421</strain>
    </source>
</reference>
<dbReference type="Proteomes" id="UP001527099">
    <property type="component" value="Unassembled WGS sequence"/>
</dbReference>
<dbReference type="PANTHER" id="PTHR12110">
    <property type="entry name" value="HYDROXYPYRUVATE ISOMERASE"/>
    <property type="match status" value="1"/>
</dbReference>
<dbReference type="EMBL" id="JAMDMX010000041">
    <property type="protein sequence ID" value="MCY9693849.1"/>
    <property type="molecule type" value="Genomic_DNA"/>
</dbReference>
<keyword evidence="2" id="KW-0413">Isomerase</keyword>
<evidence type="ECO:0000313" key="3">
    <source>
        <dbReference type="Proteomes" id="UP001527099"/>
    </source>
</evidence>
<evidence type="ECO:0000259" key="1">
    <source>
        <dbReference type="Pfam" id="PF01261"/>
    </source>
</evidence>
<dbReference type="Gene3D" id="3.20.20.150">
    <property type="entry name" value="Divalent-metal-dependent TIM barrel enzymes"/>
    <property type="match status" value="1"/>
</dbReference>
<dbReference type="Pfam" id="PF01261">
    <property type="entry name" value="AP_endonuc_2"/>
    <property type="match status" value="1"/>
</dbReference>
<comment type="caution">
    <text evidence="2">The sequence shown here is derived from an EMBL/GenBank/DDBJ whole genome shotgun (WGS) entry which is preliminary data.</text>
</comment>
<organism evidence="2 3">
    <name type="scientific">Paenibacillus alginolyticus</name>
    <dbReference type="NCBI Taxonomy" id="59839"/>
    <lineage>
        <taxon>Bacteria</taxon>
        <taxon>Bacillati</taxon>
        <taxon>Bacillota</taxon>
        <taxon>Bacilli</taxon>
        <taxon>Bacillales</taxon>
        <taxon>Paenibacillaceae</taxon>
        <taxon>Paenibacillus</taxon>
    </lineage>
</organism>
<gene>
    <name evidence="2" type="ORF">M5X19_13205</name>
</gene>
<proteinExistence type="predicted"/>
<evidence type="ECO:0000313" key="2">
    <source>
        <dbReference type="EMBL" id="MCY9693849.1"/>
    </source>
</evidence>
<dbReference type="RefSeq" id="WP_051253535.1">
    <property type="nucleotide sequence ID" value="NZ_JAMDMW010000014.1"/>
</dbReference>
<dbReference type="GO" id="GO:0016853">
    <property type="term" value="F:isomerase activity"/>
    <property type="evidence" value="ECO:0007669"/>
    <property type="project" value="UniProtKB-KW"/>
</dbReference>
<feature type="domain" description="Xylose isomerase-like TIM barrel" evidence="1">
    <location>
        <begin position="24"/>
        <end position="259"/>
    </location>
</feature>
<dbReference type="PANTHER" id="PTHR12110:SF48">
    <property type="entry name" value="BLL3656 PROTEIN"/>
    <property type="match status" value="1"/>
</dbReference>
<dbReference type="InterPro" id="IPR036237">
    <property type="entry name" value="Xyl_isomerase-like_sf"/>
</dbReference>